<dbReference type="InterPro" id="IPR024523">
    <property type="entry name" value="DUF3793"/>
</dbReference>
<dbReference type="Pfam" id="PF12672">
    <property type="entry name" value="DUF3793"/>
    <property type="match status" value="1"/>
</dbReference>
<dbReference type="EMBL" id="FNZK01000020">
    <property type="protein sequence ID" value="SEJ86247.1"/>
    <property type="molecule type" value="Genomic_DNA"/>
</dbReference>
<evidence type="ECO:0000313" key="1">
    <source>
        <dbReference type="EMBL" id="SEJ86247.1"/>
    </source>
</evidence>
<protein>
    <recommendedName>
        <fullName evidence="3">DUF3793 family protein</fullName>
    </recommendedName>
</protein>
<reference evidence="1 2" key="1">
    <citation type="submission" date="2016-10" db="EMBL/GenBank/DDBJ databases">
        <authorList>
            <person name="de Groot N.N."/>
        </authorList>
    </citation>
    <scope>NUCLEOTIDE SEQUENCE [LARGE SCALE GENOMIC DNA]</scope>
    <source>
        <strain evidence="1 2">DSM 2179</strain>
    </source>
</reference>
<dbReference type="STRING" id="84035.SAMN05660742_12060"/>
<gene>
    <name evidence="1" type="ORF">SAMN05660742_12060</name>
</gene>
<accession>A0A1H7CCD1</accession>
<dbReference type="RefSeq" id="WP_019554064.1">
    <property type="nucleotide sequence ID" value="NZ_FNZK01000020.1"/>
</dbReference>
<evidence type="ECO:0000313" key="2">
    <source>
        <dbReference type="Proteomes" id="UP000199662"/>
    </source>
</evidence>
<name>A0A1H7CCD1_9FIRM</name>
<dbReference type="Proteomes" id="UP000199662">
    <property type="component" value="Unassembled WGS sequence"/>
</dbReference>
<evidence type="ECO:0008006" key="3">
    <source>
        <dbReference type="Google" id="ProtNLM"/>
    </source>
</evidence>
<keyword evidence="2" id="KW-1185">Reference proteome</keyword>
<sequence>MVENRKFEQLLALHCAPTLAGIKVGNLITVQKRKMNDFFSLLQEYEKCLNCKGIFFEVLSESPHYFLVLVYRKTALAQILTQPPNRDLLLSLGYRQSDGVEECLIYLKIRMQLKKTFPHEIGLFLGYPYADVIGFIENKGQKFKLCGYWKVYSDIHAAEKLFERYTKCSDVFCRRLNNGTSIIELARAV</sequence>
<organism evidence="1 2">
    <name type="scientific">Propionispira arboris</name>
    <dbReference type="NCBI Taxonomy" id="84035"/>
    <lineage>
        <taxon>Bacteria</taxon>
        <taxon>Bacillati</taxon>
        <taxon>Bacillota</taxon>
        <taxon>Negativicutes</taxon>
        <taxon>Selenomonadales</taxon>
        <taxon>Selenomonadaceae</taxon>
        <taxon>Propionispira</taxon>
    </lineage>
</organism>
<proteinExistence type="predicted"/>
<dbReference type="AlphaFoldDB" id="A0A1H7CCD1"/>